<dbReference type="GO" id="GO:0003677">
    <property type="term" value="F:DNA binding"/>
    <property type="evidence" value="ECO:0007669"/>
    <property type="project" value="InterPro"/>
</dbReference>
<organism evidence="4 5">
    <name type="scientific">Fusarium venenatum</name>
    <dbReference type="NCBI Taxonomy" id="56646"/>
    <lineage>
        <taxon>Eukaryota</taxon>
        <taxon>Fungi</taxon>
        <taxon>Dikarya</taxon>
        <taxon>Ascomycota</taxon>
        <taxon>Pezizomycotina</taxon>
        <taxon>Sordariomycetes</taxon>
        <taxon>Hypocreomycetidae</taxon>
        <taxon>Hypocreales</taxon>
        <taxon>Nectriaceae</taxon>
        <taxon>Fusarium</taxon>
    </lineage>
</organism>
<accession>A0A2L2TJV1</accession>
<dbReference type="GO" id="GO:0008270">
    <property type="term" value="F:zinc ion binding"/>
    <property type="evidence" value="ECO:0007669"/>
    <property type="project" value="InterPro"/>
</dbReference>
<feature type="domain" description="Xylanolytic transcriptional activator regulatory" evidence="3">
    <location>
        <begin position="276"/>
        <end position="349"/>
    </location>
</feature>
<dbReference type="CDD" id="cd12148">
    <property type="entry name" value="fungal_TF_MHR"/>
    <property type="match status" value="1"/>
</dbReference>
<dbReference type="OrthoDB" id="5105447at2759"/>
<feature type="region of interest" description="Disordered" evidence="2">
    <location>
        <begin position="675"/>
        <end position="696"/>
    </location>
</feature>
<dbReference type="PANTHER" id="PTHR47425:SF2">
    <property type="entry name" value="FARB-RELATED"/>
    <property type="match status" value="1"/>
</dbReference>
<evidence type="ECO:0000256" key="1">
    <source>
        <dbReference type="ARBA" id="ARBA00023242"/>
    </source>
</evidence>
<keyword evidence="1" id="KW-0539">Nucleus</keyword>
<evidence type="ECO:0000313" key="5">
    <source>
        <dbReference type="Proteomes" id="UP000245910"/>
    </source>
</evidence>
<evidence type="ECO:0000256" key="2">
    <source>
        <dbReference type="SAM" id="MobiDB-lite"/>
    </source>
</evidence>
<dbReference type="SMART" id="SM00906">
    <property type="entry name" value="Fungal_trans"/>
    <property type="match status" value="1"/>
</dbReference>
<name>A0A2L2TJV1_9HYPO</name>
<keyword evidence="5" id="KW-1185">Reference proteome</keyword>
<dbReference type="STRING" id="56646.A0A2L2TJV1"/>
<dbReference type="PANTHER" id="PTHR47425">
    <property type="entry name" value="FARB-RELATED"/>
    <property type="match status" value="1"/>
</dbReference>
<evidence type="ECO:0000313" key="4">
    <source>
        <dbReference type="EMBL" id="CEI63346.1"/>
    </source>
</evidence>
<dbReference type="InterPro" id="IPR052761">
    <property type="entry name" value="Fungal_Detox/Toxin_TFs"/>
</dbReference>
<feature type="compositionally biased region" description="Polar residues" evidence="2">
    <location>
        <begin position="682"/>
        <end position="696"/>
    </location>
</feature>
<evidence type="ECO:0000259" key="3">
    <source>
        <dbReference type="SMART" id="SM00906"/>
    </source>
</evidence>
<dbReference type="Proteomes" id="UP000245910">
    <property type="component" value="Chromosome II"/>
</dbReference>
<dbReference type="AlphaFoldDB" id="A0A2L2TJV1"/>
<reference evidence="5" key="1">
    <citation type="submission" date="2014-10" db="EMBL/GenBank/DDBJ databases">
        <authorList>
            <person name="King R."/>
        </authorList>
    </citation>
    <scope>NUCLEOTIDE SEQUENCE [LARGE SCALE GENOMIC DNA]</scope>
    <source>
        <strain evidence="5">A3/5</strain>
    </source>
</reference>
<sequence length="707" mass="78689">MQLPARILKYHQVILTALSSEQDLNVPVGHALAAAKVYLGSDNNASQQQDGRVIYFNYDKGHTSERPDRIEELIIDEEVEELVNNTDQPGPETDQDCHIDVGDLGDLLQGPSIITSTHKSAADNQQDGFAGLPGFIKKPSFADPGYTSFLQSRGVFSLPPTTIQCELIKSFVEYIYPRMPLLDLEAFLACITCPGGTKGQLSLVLYSAILFSGSIHLDREVVCRYGYSDKKLLGKELYKRTQLLFDLEKNPDKLAAIQTALLLTCRGVPNDEVKGSWYWVNTAISMGYSIGLHRTSTTTDLPPRKRRHLTRLWWCCHVRDSVLSLGMDRPTRIKEQDFNVPMLEAADLESDVLIKRHSLLQHGHTRLSVLINQILELQAEAKSQQDEGEPVPANNTHNFKSLHAVDASLRSWKRALPRSCCYRPLVGRNGEFGGTPIDVRRHLLHMIYYTALYTLHKPQSLPSSLHQFTGRNVSQSQEVSKSVILESTDNITRLAAELNQHNMDCNLPVGAMTAVYPAISMHVLNMKSQSKEVRDRGLVGFRLCIRVLNKMQTLYSAAEVTLSFLETVVSKASLTGLGRDAFQFDQQTQADPMATFQALTMQASQEMAEGSTVPSTSWNMSSSKQPEAPDVFSDIDLNINDEFRTGGVTGAPLQDIPYGLDLDFHATENDTWMEDNPPGSGMNDNSNDVYAAPSSQWLNPMLPFNPS</sequence>
<dbReference type="GO" id="GO:0006351">
    <property type="term" value="P:DNA-templated transcription"/>
    <property type="evidence" value="ECO:0007669"/>
    <property type="project" value="InterPro"/>
</dbReference>
<dbReference type="EMBL" id="LN649230">
    <property type="protein sequence ID" value="CEI63346.1"/>
    <property type="molecule type" value="Genomic_DNA"/>
</dbReference>
<protein>
    <recommendedName>
        <fullName evidence="3">Xylanolytic transcriptional activator regulatory domain-containing protein</fullName>
    </recommendedName>
</protein>
<dbReference type="Pfam" id="PF04082">
    <property type="entry name" value="Fungal_trans"/>
    <property type="match status" value="1"/>
</dbReference>
<dbReference type="InterPro" id="IPR007219">
    <property type="entry name" value="XnlR_reg_dom"/>
</dbReference>
<proteinExistence type="predicted"/>